<dbReference type="CDD" id="cd13140">
    <property type="entry name" value="MATE_like_1"/>
    <property type="match status" value="1"/>
</dbReference>
<evidence type="ECO:0000256" key="6">
    <source>
        <dbReference type="ARBA" id="ARBA00022449"/>
    </source>
</evidence>
<evidence type="ECO:0000256" key="4">
    <source>
        <dbReference type="ARBA" id="ARBA00020268"/>
    </source>
</evidence>
<feature type="transmembrane region" description="Helical" evidence="14">
    <location>
        <begin position="278"/>
        <end position="296"/>
    </location>
</feature>
<evidence type="ECO:0000256" key="8">
    <source>
        <dbReference type="ARBA" id="ARBA00022692"/>
    </source>
</evidence>
<reference evidence="15" key="1">
    <citation type="journal article" date="2024" name="Int. J. Syst. Evol. Microbiol.">
        <title>Turicibacter faecis sp. nov., isolated from faeces of heart failure mouse model.</title>
        <authorList>
            <person name="Imamura Y."/>
            <person name="Motooka D."/>
            <person name="Nakajima Y."/>
            <person name="Ito S."/>
            <person name="Kitakaze M."/>
            <person name="Iida T."/>
            <person name="Nakamura S."/>
        </authorList>
    </citation>
    <scope>NUCLEOTIDE SEQUENCE</scope>
    <source>
        <strain evidence="15">TC023</strain>
    </source>
</reference>
<feature type="transmembrane region" description="Helical" evidence="14">
    <location>
        <begin position="407"/>
        <end position="428"/>
    </location>
</feature>
<dbReference type="RefSeq" id="WP_161832032.1">
    <property type="nucleotide sequence ID" value="NZ_AP028127.1"/>
</dbReference>
<keyword evidence="9 14" id="KW-1133">Transmembrane helix</keyword>
<feature type="compositionally biased region" description="Basic and acidic residues" evidence="13">
    <location>
        <begin position="447"/>
        <end position="459"/>
    </location>
</feature>
<sequence length="466" mass="51079">MKKIDMTQGRVSTLLLTLALPIIGSSLLQFTYQLVDMLWVGRLGSEAVASVGSSTFFIGLGYAIQSFVVIGTGISVAHAIGEKNKIKIKSYINAGTLINLIVGALYALFLTLSAKRLIGFLDLNHAGVSQGATHYLLISAPMLFFNFFNLLYARLLNAHGNNQEVLKINLIGILLNLTLDPILIYGCGQGVSGAAWASLIANGVMTLLFYSRFRPLFRFQPSIGFERKAAWDIVRLGFPMALQRILFTFVNIVLAKCIAIFGQEAIAAQKIGLQLESIVFMVIGGINGAIASFVGQNHGAKQNDRIRIGVNYALGLAVGYAAVASLLFILIPRPLTLLFIQEEHPIRMTCHYLQVIACSQLFSAIEMVLNGFFTGIKRPNIPALISIIFTCLRIPLALLLMKPFGVTGIWLSIAISSLLKGCMSYYLYRRIVRRRLLSGKDTTSDDQSDHRHDTDHSIDAKGICCE</sequence>
<feature type="transmembrane region" description="Helical" evidence="14">
    <location>
        <begin position="351"/>
        <end position="369"/>
    </location>
</feature>
<evidence type="ECO:0000256" key="10">
    <source>
        <dbReference type="ARBA" id="ARBA00023065"/>
    </source>
</evidence>
<feature type="transmembrane region" description="Helical" evidence="14">
    <location>
        <begin position="381"/>
        <end position="401"/>
    </location>
</feature>
<dbReference type="PANTHER" id="PTHR43298:SF2">
    <property type="entry name" value="FMN_FAD EXPORTER YEEO-RELATED"/>
    <property type="match status" value="1"/>
</dbReference>
<dbReference type="NCBIfam" id="TIGR00797">
    <property type="entry name" value="matE"/>
    <property type="match status" value="1"/>
</dbReference>
<gene>
    <name evidence="15" type="ORF">T23_10940</name>
</gene>
<comment type="similarity">
    <text evidence="3">Belongs to the multi antimicrobial extrusion (MATE) (TC 2.A.66.1) family.</text>
</comment>
<evidence type="ECO:0000256" key="1">
    <source>
        <dbReference type="ARBA" id="ARBA00003408"/>
    </source>
</evidence>
<keyword evidence="6" id="KW-0050">Antiport</keyword>
<evidence type="ECO:0000313" key="16">
    <source>
        <dbReference type="Proteomes" id="UP001432099"/>
    </source>
</evidence>
<dbReference type="InterPro" id="IPR050222">
    <property type="entry name" value="MATE_MdtK"/>
</dbReference>
<feature type="region of interest" description="Disordered" evidence="13">
    <location>
        <begin position="440"/>
        <end position="466"/>
    </location>
</feature>
<dbReference type="PANTHER" id="PTHR43298">
    <property type="entry name" value="MULTIDRUG RESISTANCE PROTEIN NORM-RELATED"/>
    <property type="match status" value="1"/>
</dbReference>
<dbReference type="InterPro" id="IPR048279">
    <property type="entry name" value="MdtK-like"/>
</dbReference>
<feature type="transmembrane region" description="Helical" evidence="14">
    <location>
        <begin position="12"/>
        <end position="35"/>
    </location>
</feature>
<comment type="subcellular location">
    <subcellularLocation>
        <location evidence="2">Cell membrane</location>
        <topology evidence="2">Multi-pass membrane protein</topology>
    </subcellularLocation>
</comment>
<dbReference type="Proteomes" id="UP001432099">
    <property type="component" value="Chromosome"/>
</dbReference>
<name>A0ABM8IJK2_9FIRM</name>
<evidence type="ECO:0000256" key="11">
    <source>
        <dbReference type="ARBA" id="ARBA00023136"/>
    </source>
</evidence>
<feature type="transmembrane region" description="Helical" evidence="14">
    <location>
        <begin position="245"/>
        <end position="266"/>
    </location>
</feature>
<accession>A0ABM8IJK2</accession>
<evidence type="ECO:0000256" key="3">
    <source>
        <dbReference type="ARBA" id="ARBA00010199"/>
    </source>
</evidence>
<dbReference type="PIRSF" id="PIRSF006603">
    <property type="entry name" value="DinF"/>
    <property type="match status" value="1"/>
</dbReference>
<dbReference type="InterPro" id="IPR002528">
    <property type="entry name" value="MATE_fam"/>
</dbReference>
<evidence type="ECO:0000256" key="2">
    <source>
        <dbReference type="ARBA" id="ARBA00004651"/>
    </source>
</evidence>
<feature type="transmembrane region" description="Helical" evidence="14">
    <location>
        <begin position="132"/>
        <end position="153"/>
    </location>
</feature>
<comment type="function">
    <text evidence="1">Multidrug efflux pump.</text>
</comment>
<evidence type="ECO:0000256" key="13">
    <source>
        <dbReference type="SAM" id="MobiDB-lite"/>
    </source>
</evidence>
<keyword evidence="10" id="KW-0406">Ion transport</keyword>
<feature type="transmembrane region" description="Helical" evidence="14">
    <location>
        <begin position="55"/>
        <end position="79"/>
    </location>
</feature>
<evidence type="ECO:0000256" key="5">
    <source>
        <dbReference type="ARBA" id="ARBA00022448"/>
    </source>
</evidence>
<evidence type="ECO:0000256" key="12">
    <source>
        <dbReference type="ARBA" id="ARBA00031636"/>
    </source>
</evidence>
<keyword evidence="8 14" id="KW-0812">Transmembrane</keyword>
<evidence type="ECO:0000256" key="9">
    <source>
        <dbReference type="ARBA" id="ARBA00022989"/>
    </source>
</evidence>
<feature type="transmembrane region" description="Helical" evidence="14">
    <location>
        <begin position="165"/>
        <end position="185"/>
    </location>
</feature>
<feature type="transmembrane region" description="Helical" evidence="14">
    <location>
        <begin position="191"/>
        <end position="210"/>
    </location>
</feature>
<keyword evidence="16" id="KW-1185">Reference proteome</keyword>
<evidence type="ECO:0000313" key="15">
    <source>
        <dbReference type="EMBL" id="BEH90992.1"/>
    </source>
</evidence>
<organism evidence="15 16">
    <name type="scientific">Turicibacter faecis</name>
    <dbReference type="NCBI Taxonomy" id="2963365"/>
    <lineage>
        <taxon>Bacteria</taxon>
        <taxon>Bacillati</taxon>
        <taxon>Bacillota</taxon>
        <taxon>Erysipelotrichia</taxon>
        <taxon>Erysipelotrichales</taxon>
        <taxon>Turicibacteraceae</taxon>
        <taxon>Turicibacter</taxon>
    </lineage>
</organism>
<proteinExistence type="inferred from homology"/>
<keyword evidence="7" id="KW-1003">Cell membrane</keyword>
<evidence type="ECO:0000256" key="7">
    <source>
        <dbReference type="ARBA" id="ARBA00022475"/>
    </source>
</evidence>
<keyword evidence="11 14" id="KW-0472">Membrane</keyword>
<feature type="transmembrane region" description="Helical" evidence="14">
    <location>
        <begin position="308"/>
        <end position="331"/>
    </location>
</feature>
<evidence type="ECO:0000256" key="14">
    <source>
        <dbReference type="SAM" id="Phobius"/>
    </source>
</evidence>
<feature type="transmembrane region" description="Helical" evidence="14">
    <location>
        <begin position="91"/>
        <end position="112"/>
    </location>
</feature>
<dbReference type="EMBL" id="AP028127">
    <property type="protein sequence ID" value="BEH90992.1"/>
    <property type="molecule type" value="Genomic_DNA"/>
</dbReference>
<dbReference type="Pfam" id="PF01554">
    <property type="entry name" value="MatE"/>
    <property type="match status" value="2"/>
</dbReference>
<protein>
    <recommendedName>
        <fullName evidence="4">Probable multidrug resistance protein NorM</fullName>
    </recommendedName>
    <alternativeName>
        <fullName evidence="12">Multidrug-efflux transporter</fullName>
    </alternativeName>
</protein>
<keyword evidence="5" id="KW-0813">Transport</keyword>